<evidence type="ECO:0000256" key="4">
    <source>
        <dbReference type="ARBA" id="ARBA00022723"/>
    </source>
</evidence>
<evidence type="ECO:0000256" key="3">
    <source>
        <dbReference type="ARBA" id="ARBA00012619"/>
    </source>
</evidence>
<dbReference type="SUPFAM" id="SSF51445">
    <property type="entry name" value="(Trans)glycosidases"/>
    <property type="match status" value="1"/>
</dbReference>
<name>A0AB38XRB4_9ACTO</name>
<dbReference type="InterPro" id="IPR013780">
    <property type="entry name" value="Glyco_hydro_b"/>
</dbReference>
<dbReference type="GO" id="GO:0047471">
    <property type="term" value="F:maltose alpha-D-glucosyltransferase activity"/>
    <property type="evidence" value="ECO:0007669"/>
    <property type="project" value="UniProtKB-EC"/>
</dbReference>
<dbReference type="PANTHER" id="PTHR10357:SF219">
    <property type="entry name" value="MALTOSE ALPHA-D-GLUCOSYLTRANSFERASE"/>
    <property type="match status" value="1"/>
</dbReference>
<dbReference type="GO" id="GO:0046872">
    <property type="term" value="F:metal ion binding"/>
    <property type="evidence" value="ECO:0007669"/>
    <property type="project" value="UniProtKB-KW"/>
</dbReference>
<dbReference type="InterPro" id="IPR017853">
    <property type="entry name" value="GH"/>
</dbReference>
<keyword evidence="5" id="KW-0106">Calcium</keyword>
<dbReference type="AlphaFoldDB" id="A0AB38XRB4"/>
<dbReference type="SMART" id="SM00642">
    <property type="entry name" value="Aamy"/>
    <property type="match status" value="1"/>
</dbReference>
<dbReference type="RefSeq" id="WP_048707132.1">
    <property type="nucleotide sequence ID" value="NZ_CP116394.1"/>
</dbReference>
<reference evidence="9" key="1">
    <citation type="submission" date="2023-01" db="EMBL/GenBank/DDBJ databases">
        <title>Comparative Genomic Analysis of the Clinically-Derived Winkia Strain NY0527 Provides Evidence into the Taxonomic Reassignment of Winkia neuii and Characterizes Their Virulence Traits.</title>
        <authorList>
            <person name="Cai X."/>
            <person name="Peng Y."/>
            <person name="Li M."/>
            <person name="Qiu Y."/>
            <person name="Wang Y."/>
            <person name="Xu L."/>
            <person name="Hou Q."/>
        </authorList>
    </citation>
    <scope>NUCLEOTIDE SEQUENCE</scope>
    <source>
        <strain evidence="9">NY0527</strain>
    </source>
</reference>
<dbReference type="Pfam" id="PF00128">
    <property type="entry name" value="Alpha-amylase"/>
    <property type="match status" value="2"/>
</dbReference>
<accession>A0AB38XRB4</accession>
<evidence type="ECO:0000259" key="8">
    <source>
        <dbReference type="SMART" id="SM00642"/>
    </source>
</evidence>
<dbReference type="InterPro" id="IPR045857">
    <property type="entry name" value="O16G_dom_2"/>
</dbReference>
<evidence type="ECO:0000313" key="10">
    <source>
        <dbReference type="Proteomes" id="UP001211044"/>
    </source>
</evidence>
<evidence type="ECO:0000256" key="6">
    <source>
        <dbReference type="ARBA" id="ARBA00023235"/>
    </source>
</evidence>
<evidence type="ECO:0000313" key="9">
    <source>
        <dbReference type="EMBL" id="WCE46871.1"/>
    </source>
</evidence>
<evidence type="ECO:0000256" key="5">
    <source>
        <dbReference type="ARBA" id="ARBA00022837"/>
    </source>
</evidence>
<dbReference type="Pfam" id="PF16657">
    <property type="entry name" value="Malt_amylase_C"/>
    <property type="match status" value="1"/>
</dbReference>
<evidence type="ECO:0000256" key="1">
    <source>
        <dbReference type="ARBA" id="ARBA00001595"/>
    </source>
</evidence>
<dbReference type="SUPFAM" id="SSF51011">
    <property type="entry name" value="Glycosyl hydrolase domain"/>
    <property type="match status" value="1"/>
</dbReference>
<dbReference type="KEGG" id="wne:PIG85_04260"/>
<dbReference type="EC" id="5.4.99.16" evidence="3"/>
<gene>
    <name evidence="9" type="primary">treS</name>
    <name evidence="9" type="ORF">PIG85_04260</name>
</gene>
<comment type="catalytic activity">
    <reaction evidence="1">
        <text>D-maltose = alpha,alpha-trehalose</text>
        <dbReference type="Rhea" id="RHEA:15145"/>
        <dbReference type="ChEBI" id="CHEBI:16551"/>
        <dbReference type="ChEBI" id="CHEBI:17306"/>
        <dbReference type="EC" id="5.4.99.16"/>
    </reaction>
</comment>
<protein>
    <recommendedName>
        <fullName evidence="3">maltose alpha-D-glucosyltransferase</fullName>
        <ecNumber evidence="3">5.4.99.16</ecNumber>
    </recommendedName>
    <alternativeName>
        <fullName evidence="7">Maltose alpha-D-glucosyltransferase</fullName>
    </alternativeName>
</protein>
<feature type="domain" description="Glycosyl hydrolase family 13 catalytic" evidence="8">
    <location>
        <begin position="29"/>
        <end position="429"/>
    </location>
</feature>
<comment type="similarity">
    <text evidence="2">Belongs to the glycosyl hydrolase 13 family. TreS subfamily.</text>
</comment>
<dbReference type="InterPro" id="IPR006047">
    <property type="entry name" value="GH13_cat_dom"/>
</dbReference>
<dbReference type="InterPro" id="IPR032091">
    <property type="entry name" value="Malt_amylase-like_C"/>
</dbReference>
<dbReference type="PANTHER" id="PTHR10357">
    <property type="entry name" value="ALPHA-AMYLASE FAMILY MEMBER"/>
    <property type="match status" value="1"/>
</dbReference>
<evidence type="ECO:0000256" key="2">
    <source>
        <dbReference type="ARBA" id="ARBA00005496"/>
    </source>
</evidence>
<dbReference type="Proteomes" id="UP001211044">
    <property type="component" value="Chromosome"/>
</dbReference>
<dbReference type="CDD" id="cd11334">
    <property type="entry name" value="AmyAc_TreS"/>
    <property type="match status" value="1"/>
</dbReference>
<sequence>MNLPEPLDPEPVRPLHEAQNWHRNAVFYEVLLGSYADSNADGIGDFQGLRSRLGYLAWLGIDCLWIPPFYPSPQLDGGYDISDYTGIDPKYGTLEDFQALIEDAHALGIRIVIDMVMNHTSSEHPWFQASREEPDGFYGDYYVWRDEPDAYQDARIIFVDTEHSNWTYDEVRGQYYWHRFFSHQPDLNFENPHVRESMREVVRYWCSLGVDGIRLDAIPYLFEEDGTNCENLPETHEFICDLRQMIDEEFPGVIMIAEANQPPEEVVDYFGTDANPECHICFHFPIMPRLFAAMQEETSKGVKQILAQLPPLPSGGQWGTFLRNHDELTLEMVTDRERRAMYGWYAPQDRMRANVGIRRRLASLLGSSRRRIELAHALLLALPGSPFLYYGDEIAMGDNIWLHDRDGVRTPMQWDASEGAGFSEADPKTFRLPLIDTPAWDYRAVNVEEAWGRPTSLLNWLRRTLAIRKSYPVFGVGQMTLVHTSDDAILAFTRRDESDTVLCVYNLAGTPHAVNLWLPGMAGWRTVDMYAGNPFPTVDANDELTLTLGRHTFYWLRMKQPEKGDDE</sequence>
<dbReference type="EMBL" id="CP116394">
    <property type="protein sequence ID" value="WCE46871.1"/>
    <property type="molecule type" value="Genomic_DNA"/>
</dbReference>
<dbReference type="Gene3D" id="3.90.400.10">
    <property type="entry name" value="Oligo-1,6-glucosidase, Domain 2"/>
    <property type="match status" value="1"/>
</dbReference>
<dbReference type="NCBIfam" id="TIGR02456">
    <property type="entry name" value="treS_nterm"/>
    <property type="match status" value="1"/>
</dbReference>
<evidence type="ECO:0000256" key="7">
    <source>
        <dbReference type="ARBA" id="ARBA00031378"/>
    </source>
</evidence>
<dbReference type="Gene3D" id="2.60.40.1180">
    <property type="entry name" value="Golgi alpha-mannosidase II"/>
    <property type="match status" value="1"/>
</dbReference>
<keyword evidence="6 9" id="KW-0413">Isomerase</keyword>
<organism evidence="9 10">
    <name type="scientific">Winkia neuii subsp. anitrata</name>
    <dbReference type="NCBI Taxonomy" id="29318"/>
    <lineage>
        <taxon>Bacteria</taxon>
        <taxon>Bacillati</taxon>
        <taxon>Actinomycetota</taxon>
        <taxon>Actinomycetes</taxon>
        <taxon>Actinomycetales</taxon>
        <taxon>Actinomycetaceae</taxon>
        <taxon>Winkia</taxon>
    </lineage>
</organism>
<dbReference type="InterPro" id="IPR012810">
    <property type="entry name" value="TreS/a-amylase_N"/>
</dbReference>
<proteinExistence type="inferred from homology"/>
<dbReference type="FunFam" id="3.20.20.80:FF:000055">
    <property type="entry name" value="Trehalose synthase"/>
    <property type="match status" value="1"/>
</dbReference>
<dbReference type="Gene3D" id="3.20.20.80">
    <property type="entry name" value="Glycosidases"/>
    <property type="match status" value="1"/>
</dbReference>
<dbReference type="GO" id="GO:0005975">
    <property type="term" value="P:carbohydrate metabolic process"/>
    <property type="evidence" value="ECO:0007669"/>
    <property type="project" value="InterPro"/>
</dbReference>
<keyword evidence="4" id="KW-0479">Metal-binding</keyword>